<dbReference type="GO" id="GO:0004040">
    <property type="term" value="F:amidase activity"/>
    <property type="evidence" value="ECO:0007669"/>
    <property type="project" value="InterPro"/>
</dbReference>
<gene>
    <name evidence="4" type="ORF">STRIC_0886</name>
</gene>
<dbReference type="PANTHER" id="PTHR33308">
    <property type="entry name" value="PEPTIDOGLYCAN HYDROLASE FLGJ"/>
    <property type="match status" value="1"/>
</dbReference>
<protein>
    <submittedName>
        <fullName evidence="4">Mannosyl-glycoprotein endo-beta-N-acetylglucosaminidase</fullName>
    </submittedName>
</protein>
<keyword evidence="2" id="KW-0378">Hydrolase</keyword>
<dbReference type="STRING" id="764299.STRIC_0886"/>
<sequence>MRRRLKLPYFLVLLGTFFALLILPLLLNAGTPSAKEEIKTTYSKQVFVNTLAKEVRPIAKAYGIRPSLVIGQALLESHYGQTLLSAKYNNLFARQASVGQVFVTLTTDSPKEGKMSFAVYRDREASIRDYLALLSEGKAIDKHLYRILATEKGYKVPAKALEDYLYPEELGYANKLIRLIESEQLTKYD</sequence>
<name>G5K022_9STRE</name>
<dbReference type="Gene3D" id="4.10.80.30">
    <property type="entry name" value="DNA polymerase, domain 6"/>
    <property type="match status" value="1"/>
</dbReference>
<dbReference type="AlphaFoldDB" id="G5K022"/>
<dbReference type="RefSeq" id="WP_008087204.1">
    <property type="nucleotide sequence ID" value="NZ_AEUX02000001.1"/>
</dbReference>
<dbReference type="Proteomes" id="UP000003330">
    <property type="component" value="Unassembled WGS sequence"/>
</dbReference>
<evidence type="ECO:0000256" key="1">
    <source>
        <dbReference type="ARBA" id="ARBA00010266"/>
    </source>
</evidence>
<dbReference type="InterPro" id="IPR051056">
    <property type="entry name" value="Glycosyl_Hydrolase_73"/>
</dbReference>
<dbReference type="OrthoDB" id="977752at2"/>
<evidence type="ECO:0000313" key="4">
    <source>
        <dbReference type="EMBL" id="EHI70879.1"/>
    </source>
</evidence>
<dbReference type="Pfam" id="PF01832">
    <property type="entry name" value="Glucosaminidase"/>
    <property type="match status" value="1"/>
</dbReference>
<comment type="caution">
    <text evidence="4">The sequence shown here is derived from an EMBL/GenBank/DDBJ whole genome shotgun (WGS) entry which is preliminary data.</text>
</comment>
<proteinExistence type="inferred from homology"/>
<dbReference type="eggNOG" id="COG1705">
    <property type="taxonomic scope" value="Bacteria"/>
</dbReference>
<dbReference type="InterPro" id="IPR002901">
    <property type="entry name" value="MGlyc_endo_b_GlcNAc-like_dom"/>
</dbReference>
<keyword evidence="5" id="KW-1185">Reference proteome</keyword>
<comment type="similarity">
    <text evidence="1">Belongs to the glycosyl hydrolase 73 family.</text>
</comment>
<dbReference type="Gene3D" id="1.10.530.10">
    <property type="match status" value="1"/>
</dbReference>
<accession>G5K022</accession>
<dbReference type="EMBL" id="AEUX02000001">
    <property type="protein sequence ID" value="EHI70879.1"/>
    <property type="molecule type" value="Genomic_DNA"/>
</dbReference>
<evidence type="ECO:0000313" key="5">
    <source>
        <dbReference type="Proteomes" id="UP000003330"/>
    </source>
</evidence>
<dbReference type="SMART" id="SM00047">
    <property type="entry name" value="LYZ2"/>
    <property type="match status" value="1"/>
</dbReference>
<feature type="domain" description="Mannosyl-glycoprotein endo-beta-N-acetylglucosamidase-like" evidence="3">
    <location>
        <begin position="37"/>
        <end position="189"/>
    </location>
</feature>
<organism evidence="4 5">
    <name type="scientific">Streptococcus ictaluri 707-05</name>
    <dbReference type="NCBI Taxonomy" id="764299"/>
    <lineage>
        <taxon>Bacteria</taxon>
        <taxon>Bacillati</taxon>
        <taxon>Bacillota</taxon>
        <taxon>Bacilli</taxon>
        <taxon>Lactobacillales</taxon>
        <taxon>Streptococcaceae</taxon>
        <taxon>Streptococcus</taxon>
    </lineage>
</organism>
<dbReference type="PANTHER" id="PTHR33308:SF9">
    <property type="entry name" value="PEPTIDOGLYCAN HYDROLASE FLGJ"/>
    <property type="match status" value="1"/>
</dbReference>
<evidence type="ECO:0000259" key="3">
    <source>
        <dbReference type="SMART" id="SM00047"/>
    </source>
</evidence>
<evidence type="ECO:0000256" key="2">
    <source>
        <dbReference type="ARBA" id="ARBA00022801"/>
    </source>
</evidence>
<reference evidence="4 5" key="1">
    <citation type="journal article" date="2014" name="Int. J. Syst. Evol. Microbiol.">
        <title>Phylogenomics and the dynamic genome evolution of the genus Streptococcus.</title>
        <authorList>
            <consortium name="The Broad Institute Genome Sequencing Platform"/>
            <person name="Richards V.P."/>
            <person name="Palmer S.R."/>
            <person name="Pavinski Bitar P.D."/>
            <person name="Qin X."/>
            <person name="Weinstock G.M."/>
            <person name="Highlander S.K."/>
            <person name="Town C.D."/>
            <person name="Burne R.A."/>
            <person name="Stanhope M.J."/>
        </authorList>
    </citation>
    <scope>NUCLEOTIDE SEQUENCE [LARGE SCALE GENOMIC DNA]</scope>
    <source>
        <strain evidence="4 5">707-05</strain>
    </source>
</reference>